<evidence type="ECO:0000259" key="2">
    <source>
        <dbReference type="PROSITE" id="PS51301"/>
    </source>
</evidence>
<evidence type="ECO:0000259" key="1">
    <source>
        <dbReference type="PROSITE" id="PS50157"/>
    </source>
</evidence>
<name>A0A6C0JMS7_9ZZZZ</name>
<organism evidence="3">
    <name type="scientific">viral metagenome</name>
    <dbReference type="NCBI Taxonomy" id="1070528"/>
    <lineage>
        <taxon>unclassified sequences</taxon>
        <taxon>metagenomes</taxon>
        <taxon>organismal metagenomes</taxon>
    </lineage>
</organism>
<dbReference type="AlphaFoldDB" id="A0A6C0JMS7"/>
<feature type="domain" description="KilA-N" evidence="2">
    <location>
        <begin position="138"/>
        <end position="241"/>
    </location>
</feature>
<evidence type="ECO:0008006" key="4">
    <source>
        <dbReference type="Google" id="ProtNLM"/>
    </source>
</evidence>
<dbReference type="InterPro" id="IPR013087">
    <property type="entry name" value="Znf_C2H2_type"/>
</dbReference>
<dbReference type="InterPro" id="IPR018306">
    <property type="entry name" value="Phage_T5_Orf172_DNA-bd"/>
</dbReference>
<dbReference type="InterPro" id="IPR036887">
    <property type="entry name" value="HTH_APSES_sf"/>
</dbReference>
<dbReference type="EMBL" id="MN740668">
    <property type="protein sequence ID" value="QHU06889.1"/>
    <property type="molecule type" value="Genomic_DNA"/>
</dbReference>
<reference evidence="3" key="1">
    <citation type="journal article" date="2020" name="Nature">
        <title>Giant virus diversity and host interactions through global metagenomics.</title>
        <authorList>
            <person name="Schulz F."/>
            <person name="Roux S."/>
            <person name="Paez-Espino D."/>
            <person name="Jungbluth S."/>
            <person name="Walsh D.A."/>
            <person name="Denef V.J."/>
            <person name="McMahon K.D."/>
            <person name="Konstantinidis K.T."/>
            <person name="Eloe-Fadrosh E.A."/>
            <person name="Kyrpides N.C."/>
            <person name="Woyke T."/>
        </authorList>
    </citation>
    <scope>NUCLEOTIDE SEQUENCE</scope>
    <source>
        <strain evidence="3">GVMAG-S-1038524-41</strain>
    </source>
</reference>
<proteinExistence type="predicted"/>
<dbReference type="Pfam" id="PF04383">
    <property type="entry name" value="KilA-N"/>
    <property type="match status" value="1"/>
</dbReference>
<accession>A0A6C0JMS7</accession>
<dbReference type="SMART" id="SM01252">
    <property type="entry name" value="KilA-N"/>
    <property type="match status" value="1"/>
</dbReference>
<dbReference type="SUPFAM" id="SSF54616">
    <property type="entry name" value="DNA-binding domain of Mlu1-box binding protein MBP1"/>
    <property type="match status" value="1"/>
</dbReference>
<dbReference type="InterPro" id="IPR017880">
    <property type="entry name" value="KilA_N"/>
</dbReference>
<dbReference type="InterPro" id="IPR018004">
    <property type="entry name" value="KilA/APSES_HTH"/>
</dbReference>
<dbReference type="PROSITE" id="PS50157">
    <property type="entry name" value="ZINC_FINGER_C2H2_2"/>
    <property type="match status" value="1"/>
</dbReference>
<feature type="domain" description="C2H2-type" evidence="1">
    <location>
        <begin position="38"/>
        <end position="63"/>
    </location>
</feature>
<dbReference type="Gene3D" id="3.30.160.60">
    <property type="entry name" value="Classic Zinc Finger"/>
    <property type="match status" value="1"/>
</dbReference>
<dbReference type="Pfam" id="PF10544">
    <property type="entry name" value="T5orf172"/>
    <property type="match status" value="1"/>
</dbReference>
<protein>
    <recommendedName>
        <fullName evidence="4">KilA-N domain-containing protein</fullName>
    </recommendedName>
</protein>
<dbReference type="GO" id="GO:0003677">
    <property type="term" value="F:DNA binding"/>
    <property type="evidence" value="ECO:0007669"/>
    <property type="project" value="InterPro"/>
</dbReference>
<evidence type="ECO:0000313" key="3">
    <source>
        <dbReference type="EMBL" id="QHU06889.1"/>
    </source>
</evidence>
<sequence>MSKCIFCDSSFSTSRALKNHQKTAKYCLEKRKIETSQFMCNQCNKEMSTKHRLSTHHQTCIPHREYIIEQKYEKQIKDLMDQIQQKDSQICKLQDKIENIAINAVTRPFEKETTIEIDDTLSESQFTVYDSDTDDEHKLTPLEVDKGYSIEHREEDGYINVTNLCKAGGKQFKAWKRIQRTKAFLEVLSKEVNIFTSNLIKVEQTSNVNKTTWVHPQVAINIAQWISPQFDVKVSGWVYEIMMTGKVDITNTKSYKELQEQNKIQDIKIQYLTKKYVKAQPRVQYEEKNVVYILTTKRMKKDRVYILGKATNLTNRLSTYNKSDEHQVVYYQSCGDEETMGCVENMVFQYLKKYREQANRERFILPKNMKIGYFSDCIKKSVEFFKK</sequence>
<dbReference type="PROSITE" id="PS51301">
    <property type="entry name" value="KILA_N"/>
    <property type="match status" value="1"/>
</dbReference>